<dbReference type="InterPro" id="IPR049064">
    <property type="entry name" value="NAD_Glu_DH_ACT3"/>
</dbReference>
<evidence type="ECO:0000259" key="6">
    <source>
        <dbReference type="Pfam" id="PF21077"/>
    </source>
</evidence>
<evidence type="ECO:0000313" key="7">
    <source>
        <dbReference type="EMBL" id="GHD60747.1"/>
    </source>
</evidence>
<evidence type="ECO:0000259" key="2">
    <source>
        <dbReference type="Pfam" id="PF05088"/>
    </source>
</evidence>
<evidence type="ECO:0000256" key="1">
    <source>
        <dbReference type="ARBA" id="ARBA00023002"/>
    </source>
</evidence>
<dbReference type="PIRSF" id="PIRSF036761">
    <property type="entry name" value="GDH_Mll4104"/>
    <property type="match status" value="1"/>
</dbReference>
<proteinExistence type="predicted"/>
<dbReference type="Pfam" id="PF21075">
    <property type="entry name" value="GDH_ACT1"/>
    <property type="match status" value="1"/>
</dbReference>
<dbReference type="Pfam" id="PF21077">
    <property type="entry name" value="GDH_ACT3"/>
    <property type="match status" value="1"/>
</dbReference>
<feature type="domain" description="NAD-glutamate dehydrogenase ACT3" evidence="6">
    <location>
        <begin position="550"/>
        <end position="612"/>
    </location>
</feature>
<dbReference type="PANTHER" id="PTHR43403:SF1">
    <property type="entry name" value="NAD-SPECIFIC GLUTAMATE DEHYDROGENASE"/>
    <property type="match status" value="1"/>
</dbReference>
<gene>
    <name evidence="7" type="ORF">GCM10007350_14260</name>
</gene>
<dbReference type="InterPro" id="IPR049062">
    <property type="entry name" value="NAD_Glu_DH_ACT2"/>
</dbReference>
<keyword evidence="1" id="KW-0560">Oxidoreductase</keyword>
<feature type="domain" description="NAD-glutamate dehydrogenase catalytic" evidence="2">
    <location>
        <begin position="721"/>
        <end position="1205"/>
    </location>
</feature>
<evidence type="ECO:0000259" key="5">
    <source>
        <dbReference type="Pfam" id="PF21076"/>
    </source>
</evidence>
<protein>
    <submittedName>
        <fullName evidence="7">NAD-glutamate dehydrogenase</fullName>
    </submittedName>
</protein>
<dbReference type="InterPro" id="IPR049059">
    <property type="entry name" value="NAD_Glu_DH_HM1"/>
</dbReference>
<dbReference type="Pfam" id="PF05088">
    <property type="entry name" value="Bac_GDH_CD"/>
    <property type="match status" value="1"/>
</dbReference>
<reference evidence="8" key="1">
    <citation type="journal article" date="2019" name="Int. J. Syst. Evol. Microbiol.">
        <title>The Global Catalogue of Microorganisms (GCM) 10K type strain sequencing project: providing services to taxonomists for standard genome sequencing and annotation.</title>
        <authorList>
            <consortium name="The Broad Institute Genomics Platform"/>
            <consortium name="The Broad Institute Genome Sequencing Center for Infectious Disease"/>
            <person name="Wu L."/>
            <person name="Ma J."/>
        </authorList>
    </citation>
    <scope>NUCLEOTIDE SEQUENCE [LARGE SCALE GENOMIC DNA]</scope>
    <source>
        <strain evidence="8">KCTC 23701</strain>
    </source>
</reference>
<comment type="caution">
    <text evidence="7">The sequence shown here is derived from an EMBL/GenBank/DDBJ whole genome shotgun (WGS) entry which is preliminary data.</text>
</comment>
<dbReference type="SUPFAM" id="SSF53223">
    <property type="entry name" value="Aminoacid dehydrogenase-like, N-terminal domain"/>
    <property type="match status" value="1"/>
</dbReference>
<dbReference type="Pfam" id="PF21078">
    <property type="entry name" value="GDH_HM3"/>
    <property type="match status" value="1"/>
</dbReference>
<dbReference type="InterPro" id="IPR024727">
    <property type="entry name" value="NAD_Glu_DH_N_ACT1"/>
</dbReference>
<dbReference type="InterPro" id="IPR049056">
    <property type="entry name" value="NAD_Glu_DH_HM3"/>
</dbReference>
<dbReference type="InterPro" id="IPR036291">
    <property type="entry name" value="NAD(P)-bd_dom_sf"/>
</dbReference>
<evidence type="ECO:0000313" key="8">
    <source>
        <dbReference type="Proteomes" id="UP000604737"/>
    </source>
</evidence>
<dbReference type="Pfam" id="PF21076">
    <property type="entry name" value="GDH_ACT2"/>
    <property type="match status" value="1"/>
</dbReference>
<dbReference type="InterPro" id="IPR046346">
    <property type="entry name" value="Aminoacid_DH-like_N_sf"/>
</dbReference>
<name>A0ABQ3H1V1_9NEIS</name>
<dbReference type="InterPro" id="IPR007780">
    <property type="entry name" value="NAD_Glu_DH_bac"/>
</dbReference>
<evidence type="ECO:0000259" key="4">
    <source>
        <dbReference type="Pfam" id="PF21075"/>
    </source>
</evidence>
<dbReference type="InterPro" id="IPR028971">
    <property type="entry name" value="NAD-GDH_cat"/>
</dbReference>
<dbReference type="Pfam" id="PF21079">
    <property type="entry name" value="GDH_HM2"/>
    <property type="match status" value="1"/>
</dbReference>
<dbReference type="SUPFAM" id="SSF51735">
    <property type="entry name" value="NAD(P)-binding Rossmann-fold domains"/>
    <property type="match status" value="1"/>
</dbReference>
<feature type="domain" description="NAD-glutamate dehydrogenase ACT2" evidence="5">
    <location>
        <begin position="395"/>
        <end position="483"/>
    </location>
</feature>
<dbReference type="Gene3D" id="3.40.50.720">
    <property type="entry name" value="NAD(P)-binding Rossmann-like Domain"/>
    <property type="match status" value="1"/>
</dbReference>
<sequence length="1581" mass="175854">MTFSVPRSQLDALAQAREPLADNIRSLFARYYADLPAEDFDARDAENWAGAALSHWRFGARRVAGELLVRVNNPTLIEHGWECRHTVIELVVDDMPFLVDTVGMAINRLGYGVHLVIHPVLRVVRDAAGQADGLDDAGTHESWMHFEIDRVTRPETLAALEQEIRSALEVLSVAVADWPRMTEHLGQTLEQLRKSPPPLAADEIAEAVAYLEWLRDDHFIFLGCRDYRIDDAQGDGNMWITPGSGLGMLRDDGVGGPSRTWASLTPELRKIAYRPDTLLILTKADTRSVIHRPTYLDMVCLKRIDAEGKVVGELRLLGLYTASAYNAPPRQIPILRQKIARAVVQSGADLAGHRGKALLNVLDTYPREELIETDADELARITTGIVGLQERNRTRIFFRDDIYGRYVSAMLYVPRDNYTTEVRVKVQQLLLERLAGESCEFNVLLSDSPLARINFITRIPHGTHPKYDAQEIEAEIAEIARRWPDELRRQLVAHGGEEQGAVRYQRYANAFSAAYCADYPARVAVHDIDALETALETGRLATTIVPGSQSDTRLWRLKLYRNTAIELSDCLPLLENLGVRVLDERPYKLGFADGSAAWIIDIGIQLPLSGELESPAARSRVLAAFEAIFAGRSENDSFNRLILQAGLAWRDVLVLRAYGRYLKQIGLRFSQETLADTLLRFPQQAGQLVALFNGRLKPGTTDAAQVEVLSAGIAQFAADQPNLDDEKMLSQFRAAIEATVRTNFWQPDAEGDAKPYVSFKIASAQIPGMPQPVPLFEIFVYSSEMEGVHLRGGKVARGGLRWSDRREDFRTEVLGLVKAQMVKNTVIVPVGSKGGFVVKNPPAEREAFLAKGVECYQTLIRGMLDLTDNLVDGKVVPPAQVTRRDEDDPYLVVAADKGTATFSDVANALSQEYGFWLDDAFASGGSVGYDHKKMGITARGAWVSVERHFREMGIDVAVDPITIAGIGDMSGDVFGNGLLRSTAVKLVAAFDHRHIFIDPNPDPALSYKERERLFALPRSSWADYDARLVSQGGGLWPRNAKSIPLSAEMKTLLQVEDDELEPNLLIQAILKAPIDLLYNGGIGTYVKASTQTHAEANDRGSDAVRVDGRELRCKVVGEGGNLGFTQLGRIEYGLSGGRIFTDAIDNSAGVDCSDHEVNIKIFLNRIVASGDMTLKQRNQLLAEMTDEVGHLVLEDNRLQTQAISLERMQAPSLLSVHQRFMLAMERQGKLSRRLEYLPGDTLLLERQQAKLGLTRPELSVLLAYAKIVLKQQLLASALPDEARWNPMLVDYFPTALVERYGDRVPEHPLRREIVATLLTNHVVNRYGITCVFRLAEEVERPADAVVAALIDAQQLLSADRLLAEIEAATAVPVAEQYELLMSTRRQTERVARWLLQHPLDTAAQEHLRTCAELCLPRLPEWLTGSADAQARREAWVDAGVPGVLASQVLAIEHAMPFIELARSASDTGTLAERMKLFLALGQVLSLDWLATAIEKLPRENRWQTLARLAARDDLQRLHATLTDRVWGRPQADADAKLATWQEEIAESLAQWLRMLDELRDSQPDLAMISAAQRELRARLIA</sequence>
<feature type="domain" description="NAD-glutamate dehydrogenase N-terminal ACT1" evidence="4">
    <location>
        <begin position="28"/>
        <end position="164"/>
    </location>
</feature>
<dbReference type="Proteomes" id="UP000604737">
    <property type="component" value="Unassembled WGS sequence"/>
</dbReference>
<organism evidence="7 8">
    <name type="scientific">Jeongeupia chitinilytica</name>
    <dbReference type="NCBI Taxonomy" id="1041641"/>
    <lineage>
        <taxon>Bacteria</taxon>
        <taxon>Pseudomonadati</taxon>
        <taxon>Pseudomonadota</taxon>
        <taxon>Betaproteobacteria</taxon>
        <taxon>Neisseriales</taxon>
        <taxon>Chitinibacteraceae</taxon>
        <taxon>Jeongeupia</taxon>
    </lineage>
</organism>
<dbReference type="InterPro" id="IPR049058">
    <property type="entry name" value="NAD_Glu_DH_HM2"/>
</dbReference>
<dbReference type="EMBL" id="BMYO01000003">
    <property type="protein sequence ID" value="GHD60747.1"/>
    <property type="molecule type" value="Genomic_DNA"/>
</dbReference>
<feature type="domain" description="NAD-specific glutamate dehydrogenase C-terminal" evidence="3">
    <location>
        <begin position="1251"/>
        <end position="1576"/>
    </location>
</feature>
<dbReference type="RefSeq" id="WP_189459485.1">
    <property type="nucleotide sequence ID" value="NZ_BMYO01000003.1"/>
</dbReference>
<dbReference type="PANTHER" id="PTHR43403">
    <property type="entry name" value="NAD-SPECIFIC GLUTAMATE DEHYDROGENASE"/>
    <property type="match status" value="1"/>
</dbReference>
<dbReference type="Pfam" id="PF21074">
    <property type="entry name" value="GDH_C"/>
    <property type="match status" value="1"/>
</dbReference>
<dbReference type="Pfam" id="PF21073">
    <property type="entry name" value="GDH_HM1"/>
    <property type="match status" value="1"/>
</dbReference>
<keyword evidence="8" id="KW-1185">Reference proteome</keyword>
<dbReference type="InterPro" id="IPR048381">
    <property type="entry name" value="GDH_C"/>
</dbReference>
<evidence type="ECO:0000259" key="3">
    <source>
        <dbReference type="Pfam" id="PF21074"/>
    </source>
</evidence>
<accession>A0ABQ3H1V1</accession>